<dbReference type="PANTHER" id="PTHR38133:SF1">
    <property type="entry name" value="SLR1429 PROTEIN"/>
    <property type="match status" value="1"/>
</dbReference>
<dbReference type="RefSeq" id="WP_187687948.1">
    <property type="nucleotide sequence ID" value="NZ_AP023396.1"/>
</dbReference>
<evidence type="ECO:0000259" key="2">
    <source>
        <dbReference type="PROSITE" id="PS50966"/>
    </source>
</evidence>
<dbReference type="AlphaFoldDB" id="A0A7G1KKK0"/>
<dbReference type="EMBL" id="AP023396">
    <property type="protein sequence ID" value="BCK54733.1"/>
    <property type="molecule type" value="Genomic_DNA"/>
</dbReference>
<gene>
    <name evidence="3" type="ORF">NWFMUON74_25050</name>
</gene>
<evidence type="ECO:0000313" key="4">
    <source>
        <dbReference type="Proteomes" id="UP000516173"/>
    </source>
</evidence>
<dbReference type="PANTHER" id="PTHR38133">
    <property type="entry name" value="SLR1429 PROTEIN"/>
    <property type="match status" value="1"/>
</dbReference>
<name>A0A7G1KKK0_9NOCA</name>
<dbReference type="Proteomes" id="UP000516173">
    <property type="component" value="Chromosome"/>
</dbReference>
<reference evidence="3 4" key="1">
    <citation type="submission" date="2020-08" db="EMBL/GenBank/DDBJ databases">
        <title>Genome Sequencing of Nocardia wallacei strain FMUON74 and assembly.</title>
        <authorList>
            <person name="Toyokawa M."/>
            <person name="Uesaka K."/>
        </authorList>
    </citation>
    <scope>NUCLEOTIDE SEQUENCE [LARGE SCALE GENOMIC DNA]</scope>
    <source>
        <strain evidence="3 4">FMUON74</strain>
    </source>
</reference>
<keyword evidence="1" id="KW-0862">Zinc</keyword>
<evidence type="ECO:0000313" key="3">
    <source>
        <dbReference type="EMBL" id="BCK54733.1"/>
    </source>
</evidence>
<dbReference type="KEGG" id="nwl:NWFMUON74_25050"/>
<protein>
    <recommendedName>
        <fullName evidence="2">SWIM-type domain-containing protein</fullName>
    </recommendedName>
</protein>
<organism evidence="3 4">
    <name type="scientific">Nocardia wallacei</name>
    <dbReference type="NCBI Taxonomy" id="480035"/>
    <lineage>
        <taxon>Bacteria</taxon>
        <taxon>Bacillati</taxon>
        <taxon>Actinomycetota</taxon>
        <taxon>Actinomycetes</taxon>
        <taxon>Mycobacteriales</taxon>
        <taxon>Nocardiaceae</taxon>
        <taxon>Nocardia</taxon>
    </lineage>
</organism>
<feature type="domain" description="SWIM-type" evidence="2">
    <location>
        <begin position="100"/>
        <end position="135"/>
    </location>
</feature>
<dbReference type="Pfam" id="PF04434">
    <property type="entry name" value="SWIM"/>
    <property type="match status" value="1"/>
</dbReference>
<dbReference type="GeneID" id="80347058"/>
<keyword evidence="1" id="KW-0479">Metal-binding</keyword>
<dbReference type="GO" id="GO:0008270">
    <property type="term" value="F:zinc ion binding"/>
    <property type="evidence" value="ECO:0007669"/>
    <property type="project" value="UniProtKB-KW"/>
</dbReference>
<dbReference type="InterPro" id="IPR007527">
    <property type="entry name" value="Znf_SWIM"/>
</dbReference>
<dbReference type="PROSITE" id="PS50966">
    <property type="entry name" value="ZF_SWIM"/>
    <property type="match status" value="1"/>
</dbReference>
<keyword evidence="4" id="KW-1185">Reference proteome</keyword>
<sequence length="192" mass="20739">MADNEFGYTAWGMDWVRLAEPLSQTRPEPLLPRARRIARNDGVELAIEGRTVRASIHRGSQASVTYLELAPLPAARIAAIAAQLPPDAAELADTVRETLRTAGVSVAPRLLNSDCSCSARKPRCLHLLAACYALARRVDENPWLALELQGYRDTVAPGDSDAPPPRWTPLETIDPATYFGTISNPGTAVPTG</sequence>
<accession>A0A7G1KKK0</accession>
<evidence type="ECO:0000256" key="1">
    <source>
        <dbReference type="PROSITE-ProRule" id="PRU00325"/>
    </source>
</evidence>
<proteinExistence type="predicted"/>
<keyword evidence="1" id="KW-0863">Zinc-finger</keyword>